<organism evidence="4 5">
    <name type="scientific">Candidatus Nomurabacteria bacterium RIFCSPHIGHO2_01_FULL_40_24b</name>
    <dbReference type="NCBI Taxonomy" id="1801739"/>
    <lineage>
        <taxon>Bacteria</taxon>
        <taxon>Candidatus Nomuraibacteriota</taxon>
    </lineage>
</organism>
<evidence type="ECO:0000313" key="4">
    <source>
        <dbReference type="EMBL" id="OGI65919.1"/>
    </source>
</evidence>
<evidence type="ECO:0000259" key="3">
    <source>
        <dbReference type="PROSITE" id="PS50110"/>
    </source>
</evidence>
<evidence type="ECO:0000256" key="2">
    <source>
        <dbReference type="PROSITE-ProRule" id="PRU00169"/>
    </source>
</evidence>
<keyword evidence="1 2" id="KW-0597">Phosphoprotein</keyword>
<protein>
    <recommendedName>
        <fullName evidence="3">Response regulatory domain-containing protein</fullName>
    </recommendedName>
</protein>
<feature type="modified residue" description="4-aspartylphosphate" evidence="2">
    <location>
        <position position="54"/>
    </location>
</feature>
<feature type="domain" description="Response regulatory" evidence="3">
    <location>
        <begin position="4"/>
        <end position="122"/>
    </location>
</feature>
<dbReference type="AlphaFoldDB" id="A0A1F6V8S0"/>
<dbReference type="InterPro" id="IPR050595">
    <property type="entry name" value="Bact_response_regulator"/>
</dbReference>
<dbReference type="InterPro" id="IPR011006">
    <property type="entry name" value="CheY-like_superfamily"/>
</dbReference>
<comment type="caution">
    <text evidence="4">The sequence shown here is derived from an EMBL/GenBank/DDBJ whole genome shotgun (WGS) entry which is preliminary data.</text>
</comment>
<reference evidence="4 5" key="1">
    <citation type="journal article" date="2016" name="Nat. Commun.">
        <title>Thousands of microbial genomes shed light on interconnected biogeochemical processes in an aquifer system.</title>
        <authorList>
            <person name="Anantharaman K."/>
            <person name="Brown C.T."/>
            <person name="Hug L.A."/>
            <person name="Sharon I."/>
            <person name="Castelle C.J."/>
            <person name="Probst A.J."/>
            <person name="Thomas B.C."/>
            <person name="Singh A."/>
            <person name="Wilkins M.J."/>
            <person name="Karaoz U."/>
            <person name="Brodie E.L."/>
            <person name="Williams K.H."/>
            <person name="Hubbard S.S."/>
            <person name="Banfield J.F."/>
        </authorList>
    </citation>
    <scope>NUCLEOTIDE SEQUENCE [LARGE SCALE GENOMIC DNA]</scope>
</reference>
<dbReference type="EMBL" id="MFTP01000010">
    <property type="protein sequence ID" value="OGI65919.1"/>
    <property type="molecule type" value="Genomic_DNA"/>
</dbReference>
<dbReference type="Pfam" id="PF00072">
    <property type="entry name" value="Response_reg"/>
    <property type="match status" value="1"/>
</dbReference>
<dbReference type="GO" id="GO:0000160">
    <property type="term" value="P:phosphorelay signal transduction system"/>
    <property type="evidence" value="ECO:0007669"/>
    <property type="project" value="InterPro"/>
</dbReference>
<dbReference type="PANTHER" id="PTHR44591:SF3">
    <property type="entry name" value="RESPONSE REGULATORY DOMAIN-CONTAINING PROTEIN"/>
    <property type="match status" value="1"/>
</dbReference>
<dbReference type="InterPro" id="IPR001789">
    <property type="entry name" value="Sig_transdc_resp-reg_receiver"/>
</dbReference>
<dbReference type="SMART" id="SM00448">
    <property type="entry name" value="REC"/>
    <property type="match status" value="1"/>
</dbReference>
<proteinExistence type="predicted"/>
<dbReference type="Proteomes" id="UP000177370">
    <property type="component" value="Unassembled WGS sequence"/>
</dbReference>
<evidence type="ECO:0000313" key="5">
    <source>
        <dbReference type="Proteomes" id="UP000177370"/>
    </source>
</evidence>
<dbReference type="PROSITE" id="PS50110">
    <property type="entry name" value="RESPONSE_REGULATORY"/>
    <property type="match status" value="1"/>
</dbReference>
<dbReference type="Gene3D" id="3.40.50.2300">
    <property type="match status" value="1"/>
</dbReference>
<name>A0A1F6V8S0_9BACT</name>
<evidence type="ECO:0000256" key="1">
    <source>
        <dbReference type="ARBA" id="ARBA00022553"/>
    </source>
</evidence>
<accession>A0A1F6V8S0</accession>
<gene>
    <name evidence="4" type="ORF">A2647_03885</name>
</gene>
<sequence length="124" mass="13986">MAKTILIIEDDEFLLGLEKEKLEKAGYEVLTAVNSVKAFGIVNSNKKLDLILLDLLLPDVDGFMILEKLREGAITKNTPVIVFSNLSEEKDIERANKFHINEYIVKSNISLNDLVDRVKKLLGE</sequence>
<dbReference type="SUPFAM" id="SSF52172">
    <property type="entry name" value="CheY-like"/>
    <property type="match status" value="1"/>
</dbReference>
<dbReference type="PANTHER" id="PTHR44591">
    <property type="entry name" value="STRESS RESPONSE REGULATOR PROTEIN 1"/>
    <property type="match status" value="1"/>
</dbReference>